<dbReference type="Proteomes" id="UP000034894">
    <property type="component" value="Unassembled WGS sequence"/>
</dbReference>
<evidence type="ECO:0000259" key="3">
    <source>
        <dbReference type="Pfam" id="PF13473"/>
    </source>
</evidence>
<accession>A0A0G1DK76</accession>
<name>A0A0G1DK76_9BACT</name>
<dbReference type="PANTHER" id="PTHR42208:SF1">
    <property type="entry name" value="HEAVY METAL TRANSPORTER"/>
    <property type="match status" value="1"/>
</dbReference>
<evidence type="ECO:0000256" key="1">
    <source>
        <dbReference type="SAM" id="Phobius"/>
    </source>
</evidence>
<feature type="domain" description="Urease accessory protein UreH-like transmembrane" evidence="2">
    <location>
        <begin position="5"/>
        <end position="211"/>
    </location>
</feature>
<dbReference type="EMBL" id="LCFP01000004">
    <property type="protein sequence ID" value="KKS97982.1"/>
    <property type="molecule type" value="Genomic_DNA"/>
</dbReference>
<feature type="transmembrane region" description="Helical" evidence="1">
    <location>
        <begin position="6"/>
        <end position="27"/>
    </location>
</feature>
<dbReference type="InterPro" id="IPR039447">
    <property type="entry name" value="UreH-like_TM_dom"/>
</dbReference>
<gene>
    <name evidence="4" type="ORF">UV73_C0004G0124</name>
</gene>
<reference evidence="4 5" key="1">
    <citation type="journal article" date="2015" name="Nature">
        <title>rRNA introns, odd ribosomes, and small enigmatic genomes across a large radiation of phyla.</title>
        <authorList>
            <person name="Brown C.T."/>
            <person name="Hug L.A."/>
            <person name="Thomas B.C."/>
            <person name="Sharon I."/>
            <person name="Castelle C.J."/>
            <person name="Singh A."/>
            <person name="Wilkins M.J."/>
            <person name="Williams K.H."/>
            <person name="Banfield J.F."/>
        </authorList>
    </citation>
    <scope>NUCLEOTIDE SEQUENCE [LARGE SCALE GENOMIC DNA]</scope>
</reference>
<keyword evidence="1" id="KW-0472">Membrane</keyword>
<feature type="transmembrane region" description="Helical" evidence="1">
    <location>
        <begin position="48"/>
        <end position="71"/>
    </location>
</feature>
<sequence>MNLWTVFLTGLLTGGLSCMAVQGGLLATTLVQNEEDRLRGIATKGRAWPILAFLIAKIIAYTVLGALLGIFGSFFRLSVSTQVFLQIAVGIFMIGTALNLLNVHPIFRYFIIQPPRFLLRIIRRQSRSGDLFAPAFLGALTIFIPCGTTQAMMALALVSANPAYSAIIMFAFTLGTAPVFFILGLLTTKLSSLFQTSFGKIAAFAIIFLAVFNINAAAVLSGSNFTLNNLWKDFNCTVLSNCSGQVLAKAATPVSEATIYFNSRGYSPENITVAKGSEVKLNLINNDGEGCIQAFVIPKLNIQKVVRTGSKTSLSFTAPEIPQDLTFSCSMGMYNGVIKVI</sequence>
<evidence type="ECO:0000313" key="5">
    <source>
        <dbReference type="Proteomes" id="UP000034894"/>
    </source>
</evidence>
<dbReference type="Pfam" id="PF13386">
    <property type="entry name" value="DsbD_2"/>
    <property type="match status" value="1"/>
</dbReference>
<keyword evidence="1" id="KW-0812">Transmembrane</keyword>
<dbReference type="InterPro" id="IPR028096">
    <property type="entry name" value="EfeO_Cupredoxin"/>
</dbReference>
<keyword evidence="1" id="KW-1133">Transmembrane helix</keyword>
<comment type="caution">
    <text evidence="4">The sequence shown here is derived from an EMBL/GenBank/DDBJ whole genome shotgun (WGS) entry which is preliminary data.</text>
</comment>
<feature type="transmembrane region" description="Helical" evidence="1">
    <location>
        <begin position="83"/>
        <end position="110"/>
    </location>
</feature>
<evidence type="ECO:0000313" key="4">
    <source>
        <dbReference type="EMBL" id="KKS97982.1"/>
    </source>
</evidence>
<feature type="transmembrane region" description="Helical" evidence="1">
    <location>
        <begin position="198"/>
        <end position="220"/>
    </location>
</feature>
<dbReference type="InterPro" id="IPR008972">
    <property type="entry name" value="Cupredoxin"/>
</dbReference>
<dbReference type="SUPFAM" id="SSF49503">
    <property type="entry name" value="Cupredoxins"/>
    <property type="match status" value="1"/>
</dbReference>
<evidence type="ECO:0008006" key="6">
    <source>
        <dbReference type="Google" id="ProtNLM"/>
    </source>
</evidence>
<feature type="domain" description="EfeO-type cupredoxin-like" evidence="3">
    <location>
        <begin position="250"/>
        <end position="338"/>
    </location>
</feature>
<organism evidence="4 5">
    <name type="scientific">Candidatus Gottesmanbacteria bacterium GW2011_GWA2_43_14</name>
    <dbReference type="NCBI Taxonomy" id="1618443"/>
    <lineage>
        <taxon>Bacteria</taxon>
        <taxon>Candidatus Gottesmaniibacteriota</taxon>
    </lineage>
</organism>
<dbReference type="Gene3D" id="2.60.40.420">
    <property type="entry name" value="Cupredoxins - blue copper proteins"/>
    <property type="match status" value="1"/>
</dbReference>
<feature type="transmembrane region" description="Helical" evidence="1">
    <location>
        <begin position="131"/>
        <end position="157"/>
    </location>
</feature>
<dbReference type="AlphaFoldDB" id="A0A0G1DK76"/>
<dbReference type="PANTHER" id="PTHR42208">
    <property type="entry name" value="HEAVY METAL TRANSPORTER-RELATED"/>
    <property type="match status" value="1"/>
</dbReference>
<proteinExistence type="predicted"/>
<dbReference type="Pfam" id="PF13473">
    <property type="entry name" value="Cupredoxin_1"/>
    <property type="match status" value="1"/>
</dbReference>
<protein>
    <recommendedName>
        <fullName evidence="6">Urease accessory protein UreH-like transmembrane domain-containing protein</fullName>
    </recommendedName>
</protein>
<dbReference type="STRING" id="1618443.UV73_C0004G0124"/>
<feature type="transmembrane region" description="Helical" evidence="1">
    <location>
        <begin position="163"/>
        <end position="186"/>
    </location>
</feature>
<evidence type="ECO:0000259" key="2">
    <source>
        <dbReference type="Pfam" id="PF13386"/>
    </source>
</evidence>